<keyword evidence="1" id="KW-0472">Membrane</keyword>
<evidence type="ECO:0000256" key="1">
    <source>
        <dbReference type="SAM" id="Phobius"/>
    </source>
</evidence>
<keyword evidence="1" id="KW-0812">Transmembrane</keyword>
<evidence type="ECO:0000313" key="2">
    <source>
        <dbReference type="EMBL" id="MBX47464.1"/>
    </source>
</evidence>
<feature type="transmembrane region" description="Helical" evidence="1">
    <location>
        <begin position="6"/>
        <end position="25"/>
    </location>
</feature>
<keyword evidence="1" id="KW-1133">Transmembrane helix</keyword>
<name>A0A2P2NYC9_RHIMU</name>
<sequence length="39" mass="4326">MSKSYLQLAMIARLLGGLLLLLNYLEELIMISRTTGTQG</sequence>
<dbReference type="AlphaFoldDB" id="A0A2P2NYC9"/>
<organism evidence="2">
    <name type="scientific">Rhizophora mucronata</name>
    <name type="common">Asiatic mangrove</name>
    <dbReference type="NCBI Taxonomy" id="61149"/>
    <lineage>
        <taxon>Eukaryota</taxon>
        <taxon>Viridiplantae</taxon>
        <taxon>Streptophyta</taxon>
        <taxon>Embryophyta</taxon>
        <taxon>Tracheophyta</taxon>
        <taxon>Spermatophyta</taxon>
        <taxon>Magnoliopsida</taxon>
        <taxon>eudicotyledons</taxon>
        <taxon>Gunneridae</taxon>
        <taxon>Pentapetalae</taxon>
        <taxon>rosids</taxon>
        <taxon>fabids</taxon>
        <taxon>Malpighiales</taxon>
        <taxon>Rhizophoraceae</taxon>
        <taxon>Rhizophora</taxon>
    </lineage>
</organism>
<reference evidence="2" key="1">
    <citation type="submission" date="2018-02" db="EMBL/GenBank/DDBJ databases">
        <title>Rhizophora mucronata_Transcriptome.</title>
        <authorList>
            <person name="Meera S.P."/>
            <person name="Sreeshan A."/>
            <person name="Augustine A."/>
        </authorList>
    </citation>
    <scope>NUCLEOTIDE SEQUENCE</scope>
    <source>
        <tissue evidence="2">Leaf</tissue>
    </source>
</reference>
<accession>A0A2P2NYC9</accession>
<dbReference type="EMBL" id="GGEC01066980">
    <property type="protein sequence ID" value="MBX47464.1"/>
    <property type="molecule type" value="Transcribed_RNA"/>
</dbReference>
<protein>
    <submittedName>
        <fullName evidence="2">Uncharacterized protein</fullName>
    </submittedName>
</protein>
<proteinExistence type="predicted"/>